<accession>A0A2S7K3Y3</accession>
<dbReference type="AlphaFoldDB" id="A0A2S7K3Y3"/>
<dbReference type="GO" id="GO:0008270">
    <property type="term" value="F:zinc ion binding"/>
    <property type="evidence" value="ECO:0007669"/>
    <property type="project" value="UniProtKB-KW"/>
</dbReference>
<dbReference type="InterPro" id="IPR019401">
    <property type="entry name" value="Znf_CHCC"/>
</dbReference>
<dbReference type="EMBL" id="PJCH01000010">
    <property type="protein sequence ID" value="PQA87224.1"/>
    <property type="molecule type" value="Genomic_DNA"/>
</dbReference>
<organism evidence="2 3">
    <name type="scientific">Hyphococcus luteus</name>
    <dbReference type="NCBI Taxonomy" id="2058213"/>
    <lineage>
        <taxon>Bacteria</taxon>
        <taxon>Pseudomonadati</taxon>
        <taxon>Pseudomonadota</taxon>
        <taxon>Alphaproteobacteria</taxon>
        <taxon>Parvularculales</taxon>
        <taxon>Parvularculaceae</taxon>
        <taxon>Hyphococcus</taxon>
    </lineage>
</organism>
<keyword evidence="3" id="KW-1185">Reference proteome</keyword>
<dbReference type="Proteomes" id="UP000239504">
    <property type="component" value="Unassembled WGS sequence"/>
</dbReference>
<dbReference type="OrthoDB" id="9807344at2"/>
<protein>
    <submittedName>
        <fullName evidence="2">Zinc-finger domain-containing protein</fullName>
    </submittedName>
</protein>
<comment type="caution">
    <text evidence="2">The sequence shown here is derived from an EMBL/GenBank/DDBJ whole genome shotgun (WGS) entry which is preliminary data.</text>
</comment>
<keyword evidence="2" id="KW-0863">Zinc-finger</keyword>
<evidence type="ECO:0000313" key="3">
    <source>
        <dbReference type="Proteomes" id="UP000239504"/>
    </source>
</evidence>
<reference evidence="2 3" key="1">
    <citation type="submission" date="2017-12" db="EMBL/GenBank/DDBJ databases">
        <authorList>
            <person name="Hurst M.R.H."/>
        </authorList>
    </citation>
    <scope>NUCLEOTIDE SEQUENCE [LARGE SCALE GENOMIC DNA]</scope>
    <source>
        <strain evidence="2 3">SY-3-19</strain>
    </source>
</reference>
<feature type="domain" description="Zinc finger CHCC-type" evidence="1">
    <location>
        <begin position="2"/>
        <end position="37"/>
    </location>
</feature>
<evidence type="ECO:0000259" key="1">
    <source>
        <dbReference type="Pfam" id="PF10276"/>
    </source>
</evidence>
<dbReference type="Pfam" id="PF10276">
    <property type="entry name" value="zf-CHCC"/>
    <property type="match status" value="1"/>
</dbReference>
<proteinExistence type="predicted"/>
<dbReference type="Gene3D" id="2.60.260.40">
    <property type="entry name" value="q5lls5 like domains"/>
    <property type="match status" value="1"/>
</dbReference>
<evidence type="ECO:0000313" key="2">
    <source>
        <dbReference type="EMBL" id="PQA87224.1"/>
    </source>
</evidence>
<name>A0A2S7K3Y3_9PROT</name>
<gene>
    <name evidence="2" type="ORF">CW354_13960</name>
</gene>
<keyword evidence="2" id="KW-0862">Zinc</keyword>
<keyword evidence="2" id="KW-0479">Metal-binding</keyword>
<sequence>MREFECIGASPPHDHPHVYLNMGLSDSMLCPYCATAYCFDTALAPDSVMPRDCLYRQC</sequence>